<keyword evidence="10" id="KW-1133">Transmembrane helix</keyword>
<dbReference type="PANTHER" id="PTHR24421:SF10">
    <property type="entry name" value="NITRATE_NITRITE SENSOR PROTEIN NARQ"/>
    <property type="match status" value="1"/>
</dbReference>
<feature type="transmembrane region" description="Helical" evidence="10">
    <location>
        <begin position="406"/>
        <end position="427"/>
    </location>
</feature>
<evidence type="ECO:0000313" key="12">
    <source>
        <dbReference type="EMBL" id="MFC7346121.1"/>
    </source>
</evidence>
<keyword evidence="4" id="KW-0808">Transferase</keyword>
<dbReference type="CDD" id="cd16917">
    <property type="entry name" value="HATPase_UhpB-NarQ-NarX-like"/>
    <property type="match status" value="1"/>
</dbReference>
<sequence length="662" mass="76601">MKNHLITICIFLSLCLHSQQLIPLNEKAYSDSLKNVVNSKTDNQSKATSYFLLSSFYRNTDSLVSKNYLQKANALILKNPLNQAKYHYYEGQYFLERNKEKAALSFQKAIQEFSKIKTKEADFYIASSWYNYGVTQKNKEGYPFLVKILVEKSIPQVEKYKNHKTLGQLYSQLAIILTYNAEFEKAFEYNTKSIKLLEKNAPHSPELFFAYLNTASNFCYQAKGDEAKKFLDKAEKLIQPYPESSSNASFYYGKTLYFITKQKNEEALPMIEKGLIYAKKSNQNLLTQMFYLNKYDILRKQNKLNEAKKVLEDILSEKTLIIDANNRKAFYNQLSSLNEQMGNLPEALLWEKKYSKLSDSLNAENVKLELNKLETKFRTAEKQKEIANLNAEKAEKELEINKKNQYLWIFGFATLFLIILMIFIYFYTKKLAKQKEINHNQKLKEIAQQEELKITKAILEGEEKERERVGKDLHDGLGGMLAGVKINFSAWASQNLETKSKENFNEILNKLDNSVSELRNISRNLMPESLLKFGLETALKDLCEFYTRKDLYIDFQAIDINPELPLAIQINIFRIVQEILANAVKHAEAENILLQCSQSNDIFMITIEDDGKGFDEDSYSKTKSMGLHNLQTRVDYLKGKMEINSDHEGTSINIELNTHAIS</sequence>
<dbReference type="InterPro" id="IPR003594">
    <property type="entry name" value="HATPase_dom"/>
</dbReference>
<evidence type="ECO:0000313" key="13">
    <source>
        <dbReference type="Proteomes" id="UP001596550"/>
    </source>
</evidence>
<keyword evidence="5" id="KW-0547">Nucleotide-binding</keyword>
<evidence type="ECO:0000256" key="8">
    <source>
        <dbReference type="ARBA" id="ARBA00023012"/>
    </source>
</evidence>
<proteinExistence type="predicted"/>
<keyword evidence="10" id="KW-0812">Transmembrane</keyword>
<dbReference type="EC" id="2.7.13.3" evidence="2"/>
<dbReference type="Pfam" id="PF02518">
    <property type="entry name" value="HATPase_c"/>
    <property type="match status" value="1"/>
</dbReference>
<evidence type="ECO:0000256" key="9">
    <source>
        <dbReference type="SAM" id="Coils"/>
    </source>
</evidence>
<dbReference type="PANTHER" id="PTHR24421">
    <property type="entry name" value="NITRATE/NITRITE SENSOR PROTEIN NARX-RELATED"/>
    <property type="match status" value="1"/>
</dbReference>
<organism evidence="12 13">
    <name type="scientific">Chryseobacterium zhengzhouense</name>
    <dbReference type="NCBI Taxonomy" id="1636086"/>
    <lineage>
        <taxon>Bacteria</taxon>
        <taxon>Pseudomonadati</taxon>
        <taxon>Bacteroidota</taxon>
        <taxon>Flavobacteriia</taxon>
        <taxon>Flavobacteriales</taxon>
        <taxon>Weeksellaceae</taxon>
        <taxon>Chryseobacterium group</taxon>
        <taxon>Chryseobacterium</taxon>
    </lineage>
</organism>
<evidence type="ECO:0000259" key="11">
    <source>
        <dbReference type="PROSITE" id="PS50109"/>
    </source>
</evidence>
<dbReference type="InterPro" id="IPR011712">
    <property type="entry name" value="Sig_transdc_His_kin_sub3_dim/P"/>
</dbReference>
<keyword evidence="13" id="KW-1185">Reference proteome</keyword>
<evidence type="ECO:0000256" key="10">
    <source>
        <dbReference type="SAM" id="Phobius"/>
    </source>
</evidence>
<evidence type="ECO:0000256" key="6">
    <source>
        <dbReference type="ARBA" id="ARBA00022777"/>
    </source>
</evidence>
<protein>
    <recommendedName>
        <fullName evidence="2">histidine kinase</fullName>
        <ecNumber evidence="2">2.7.13.3</ecNumber>
    </recommendedName>
</protein>
<name>A0ABW2LX73_9FLAO</name>
<evidence type="ECO:0000256" key="1">
    <source>
        <dbReference type="ARBA" id="ARBA00000085"/>
    </source>
</evidence>
<feature type="domain" description="Histidine kinase" evidence="11">
    <location>
        <begin position="468"/>
        <end position="660"/>
    </location>
</feature>
<comment type="caution">
    <text evidence="12">The sequence shown here is derived from an EMBL/GenBank/DDBJ whole genome shotgun (WGS) entry which is preliminary data.</text>
</comment>
<accession>A0ABW2LX73</accession>
<dbReference type="Gene3D" id="1.25.40.10">
    <property type="entry name" value="Tetratricopeptide repeat domain"/>
    <property type="match status" value="1"/>
</dbReference>
<evidence type="ECO:0000256" key="5">
    <source>
        <dbReference type="ARBA" id="ARBA00022741"/>
    </source>
</evidence>
<dbReference type="Pfam" id="PF07730">
    <property type="entry name" value="HisKA_3"/>
    <property type="match status" value="1"/>
</dbReference>
<comment type="catalytic activity">
    <reaction evidence="1">
        <text>ATP + protein L-histidine = ADP + protein N-phospho-L-histidine.</text>
        <dbReference type="EC" id="2.7.13.3"/>
    </reaction>
</comment>
<gene>
    <name evidence="12" type="ORF">ACFQO9_05225</name>
</gene>
<evidence type="ECO:0000256" key="2">
    <source>
        <dbReference type="ARBA" id="ARBA00012438"/>
    </source>
</evidence>
<dbReference type="InterPro" id="IPR011990">
    <property type="entry name" value="TPR-like_helical_dom_sf"/>
</dbReference>
<feature type="coiled-coil region" evidence="9">
    <location>
        <begin position="432"/>
        <end position="460"/>
    </location>
</feature>
<keyword evidence="9" id="KW-0175">Coiled coil</keyword>
<feature type="coiled-coil region" evidence="9">
    <location>
        <begin position="363"/>
        <end position="406"/>
    </location>
</feature>
<dbReference type="GO" id="GO:0005524">
    <property type="term" value="F:ATP binding"/>
    <property type="evidence" value="ECO:0007669"/>
    <property type="project" value="UniProtKB-KW"/>
</dbReference>
<dbReference type="Gene3D" id="1.20.5.1930">
    <property type="match status" value="1"/>
</dbReference>
<evidence type="ECO:0000256" key="7">
    <source>
        <dbReference type="ARBA" id="ARBA00022840"/>
    </source>
</evidence>
<dbReference type="Proteomes" id="UP001596550">
    <property type="component" value="Unassembled WGS sequence"/>
</dbReference>
<dbReference type="InterPro" id="IPR005467">
    <property type="entry name" value="His_kinase_dom"/>
</dbReference>
<dbReference type="SUPFAM" id="SSF48452">
    <property type="entry name" value="TPR-like"/>
    <property type="match status" value="1"/>
</dbReference>
<reference evidence="13" key="1">
    <citation type="journal article" date="2019" name="Int. J. Syst. Evol. Microbiol.">
        <title>The Global Catalogue of Microorganisms (GCM) 10K type strain sequencing project: providing services to taxonomists for standard genome sequencing and annotation.</title>
        <authorList>
            <consortium name="The Broad Institute Genomics Platform"/>
            <consortium name="The Broad Institute Genome Sequencing Center for Infectious Disease"/>
            <person name="Wu L."/>
            <person name="Ma J."/>
        </authorList>
    </citation>
    <scope>NUCLEOTIDE SEQUENCE [LARGE SCALE GENOMIC DNA]</scope>
    <source>
        <strain evidence="13">CCUG 54781</strain>
    </source>
</reference>
<evidence type="ECO:0000256" key="4">
    <source>
        <dbReference type="ARBA" id="ARBA00022679"/>
    </source>
</evidence>
<dbReference type="InterPro" id="IPR050482">
    <property type="entry name" value="Sensor_HK_TwoCompSys"/>
</dbReference>
<keyword evidence="3" id="KW-0597">Phosphoprotein</keyword>
<dbReference type="RefSeq" id="WP_378174828.1">
    <property type="nucleotide sequence ID" value="NZ_JBHTCR010000002.1"/>
</dbReference>
<dbReference type="SMART" id="SM00387">
    <property type="entry name" value="HATPase_c"/>
    <property type="match status" value="1"/>
</dbReference>
<keyword evidence="7 12" id="KW-0067">ATP-binding</keyword>
<dbReference type="Gene3D" id="3.30.565.10">
    <property type="entry name" value="Histidine kinase-like ATPase, C-terminal domain"/>
    <property type="match status" value="1"/>
</dbReference>
<dbReference type="InterPro" id="IPR036890">
    <property type="entry name" value="HATPase_C_sf"/>
</dbReference>
<evidence type="ECO:0000256" key="3">
    <source>
        <dbReference type="ARBA" id="ARBA00022553"/>
    </source>
</evidence>
<keyword evidence="6" id="KW-0418">Kinase</keyword>
<dbReference type="EMBL" id="JBHTCR010000002">
    <property type="protein sequence ID" value="MFC7346121.1"/>
    <property type="molecule type" value="Genomic_DNA"/>
</dbReference>
<dbReference type="PROSITE" id="PS50109">
    <property type="entry name" value="HIS_KIN"/>
    <property type="match status" value="1"/>
</dbReference>
<dbReference type="SUPFAM" id="SSF55874">
    <property type="entry name" value="ATPase domain of HSP90 chaperone/DNA topoisomerase II/histidine kinase"/>
    <property type="match status" value="1"/>
</dbReference>
<keyword evidence="10" id="KW-0472">Membrane</keyword>
<keyword evidence="8" id="KW-0902">Two-component regulatory system</keyword>